<dbReference type="AlphaFoldDB" id="A0A0M3I4N7"/>
<evidence type="ECO:0000313" key="1">
    <source>
        <dbReference type="Proteomes" id="UP000036681"/>
    </source>
</evidence>
<accession>A0A0M3I4N7</accession>
<protein>
    <submittedName>
        <fullName evidence="2">DNA-binding response regulator</fullName>
    </submittedName>
</protein>
<proteinExistence type="predicted"/>
<keyword evidence="1" id="KW-1185">Reference proteome</keyword>
<organism evidence="1 2">
    <name type="scientific">Ascaris lumbricoides</name>
    <name type="common">Giant roundworm</name>
    <dbReference type="NCBI Taxonomy" id="6252"/>
    <lineage>
        <taxon>Eukaryota</taxon>
        <taxon>Metazoa</taxon>
        <taxon>Ecdysozoa</taxon>
        <taxon>Nematoda</taxon>
        <taxon>Chromadorea</taxon>
        <taxon>Rhabditida</taxon>
        <taxon>Spirurina</taxon>
        <taxon>Ascaridomorpha</taxon>
        <taxon>Ascaridoidea</taxon>
        <taxon>Ascarididae</taxon>
        <taxon>Ascaris</taxon>
    </lineage>
</organism>
<evidence type="ECO:0000313" key="2">
    <source>
        <dbReference type="WBParaSite" id="ALUE_0001178301-mRNA-1"/>
    </source>
</evidence>
<reference evidence="2" key="1">
    <citation type="submission" date="2017-02" db="UniProtKB">
        <authorList>
            <consortium name="WormBaseParasite"/>
        </authorList>
    </citation>
    <scope>IDENTIFICATION</scope>
</reference>
<sequence>MRYSLIIEDKTDSRLGGFLNSRVFFRDNAEFSLLTRISRHHTGSDASQEAIELQKSMVRLVVA</sequence>
<name>A0A0M3I4N7_ASCLU</name>
<dbReference type="WBParaSite" id="ALUE_0001178301-mRNA-1">
    <property type="protein sequence ID" value="ALUE_0001178301-mRNA-1"/>
    <property type="gene ID" value="ALUE_0001178301"/>
</dbReference>
<dbReference type="Proteomes" id="UP000036681">
    <property type="component" value="Unplaced"/>
</dbReference>